<proteinExistence type="predicted"/>
<keyword evidence="3" id="KW-1185">Reference proteome</keyword>
<dbReference type="EMBL" id="CP022657">
    <property type="protein sequence ID" value="ASS76027.1"/>
    <property type="molecule type" value="Genomic_DNA"/>
</dbReference>
<dbReference type="Proteomes" id="UP000214688">
    <property type="component" value="Chromosome"/>
</dbReference>
<dbReference type="KEGG" id="tab:CIG75_14350"/>
<evidence type="ECO:0000313" key="2">
    <source>
        <dbReference type="EMBL" id="ASS76027.1"/>
    </source>
</evidence>
<dbReference type="AlphaFoldDB" id="A0A223D3M2"/>
<reference evidence="2 3" key="1">
    <citation type="journal article" date="2015" name="Int. J. Syst. Evol. Microbiol.">
        <title>Tumebacillus algifaecis sp. nov., isolated from decomposing algal scum.</title>
        <authorList>
            <person name="Wu Y.F."/>
            <person name="Zhang B."/>
            <person name="Xing P."/>
            <person name="Wu Q.L."/>
            <person name="Liu S.J."/>
        </authorList>
    </citation>
    <scope>NUCLEOTIDE SEQUENCE [LARGE SCALE GENOMIC DNA]</scope>
    <source>
        <strain evidence="2 3">THMBR28</strain>
    </source>
</reference>
<gene>
    <name evidence="2" type="ORF">CIG75_14350</name>
</gene>
<feature type="region of interest" description="Disordered" evidence="1">
    <location>
        <begin position="80"/>
        <end position="104"/>
    </location>
</feature>
<accession>A0A223D3M2</accession>
<name>A0A223D3M2_9BACL</name>
<evidence type="ECO:0000313" key="3">
    <source>
        <dbReference type="Proteomes" id="UP000214688"/>
    </source>
</evidence>
<evidence type="ECO:0000256" key="1">
    <source>
        <dbReference type="SAM" id="MobiDB-lite"/>
    </source>
</evidence>
<organism evidence="2 3">
    <name type="scientific">Tumebacillus algifaecis</name>
    <dbReference type="NCBI Taxonomy" id="1214604"/>
    <lineage>
        <taxon>Bacteria</taxon>
        <taxon>Bacillati</taxon>
        <taxon>Bacillota</taxon>
        <taxon>Bacilli</taxon>
        <taxon>Bacillales</taxon>
        <taxon>Alicyclobacillaceae</taxon>
        <taxon>Tumebacillus</taxon>
    </lineage>
</organism>
<protein>
    <submittedName>
        <fullName evidence="2">Uncharacterized protein</fullName>
    </submittedName>
</protein>
<sequence>MIFLGFIYQISCGSLVVIERNVINKFSNKASITYPVDDRGWAFVIKFFHEKNLSNGAREASLLLPMRLNQKMAQLPVQKMTKWSTTTQKTDRIDPIGASDSFQV</sequence>